<comment type="caution">
    <text evidence="3">The sequence shown here is derived from an EMBL/GenBank/DDBJ whole genome shotgun (WGS) entry which is preliminary data.</text>
</comment>
<organism evidence="3 4">
    <name type="scientific">Streptomyces chumphonensis</name>
    <dbReference type="NCBI Taxonomy" id="1214925"/>
    <lineage>
        <taxon>Bacteria</taxon>
        <taxon>Bacillati</taxon>
        <taxon>Actinomycetota</taxon>
        <taxon>Actinomycetes</taxon>
        <taxon>Kitasatosporales</taxon>
        <taxon>Streptomycetaceae</taxon>
        <taxon>Streptomyces</taxon>
    </lineage>
</organism>
<protein>
    <submittedName>
        <fullName evidence="3">Uncharacterized protein</fullName>
    </submittedName>
</protein>
<keyword evidence="2" id="KW-1133">Transmembrane helix</keyword>
<evidence type="ECO:0000313" key="3">
    <source>
        <dbReference type="EMBL" id="MBD3931737.1"/>
    </source>
</evidence>
<keyword evidence="4" id="KW-1185">Reference proteome</keyword>
<dbReference type="Proteomes" id="UP000632289">
    <property type="component" value="Unassembled WGS sequence"/>
</dbReference>
<sequence>MLTRSRLTPGLGLSGVLSLAVAASAGAFHRTVAFLDFGAGVLSLVALTATVLWGLAATDRLVLSSAHRLLAQGVHRGTAVAGLGFLALHIWVKVAEGRISPLAAGVPFADGTRPVLLGLGTLAGYLFLAVAITGAVRSVFASGSGSRRWRALHMCAYPAWGAALVHGLKAGRAADGWVTAAYVLCLLGVAAALGLRLWPPGGRGPGPGGRAGGGAGRWAPWRR</sequence>
<feature type="transmembrane region" description="Helical" evidence="2">
    <location>
        <begin position="115"/>
        <end position="139"/>
    </location>
</feature>
<gene>
    <name evidence="3" type="ORF">IF129_09210</name>
</gene>
<dbReference type="AlphaFoldDB" id="A0A927EZ83"/>
<evidence type="ECO:0000313" key="4">
    <source>
        <dbReference type="Proteomes" id="UP000632289"/>
    </source>
</evidence>
<evidence type="ECO:0000256" key="2">
    <source>
        <dbReference type="SAM" id="Phobius"/>
    </source>
</evidence>
<feature type="compositionally biased region" description="Gly residues" evidence="1">
    <location>
        <begin position="204"/>
        <end position="216"/>
    </location>
</feature>
<keyword evidence="2" id="KW-0472">Membrane</keyword>
<reference evidence="3" key="1">
    <citation type="submission" date="2020-09" db="EMBL/GenBank/DDBJ databases">
        <title>Secondary metabolite and genome analysis of marine Streptomyces chumphonensis KK1-2T.</title>
        <authorList>
            <person name="Phongsopitanun W."/>
            <person name="Kanchanasin P."/>
            <person name="Pittayakhajonwut P."/>
            <person name="Suwanborirux K."/>
            <person name="Tanasupawat S."/>
        </authorList>
    </citation>
    <scope>NUCLEOTIDE SEQUENCE</scope>
    <source>
        <strain evidence="3">KK1-2</strain>
    </source>
</reference>
<feature type="region of interest" description="Disordered" evidence="1">
    <location>
        <begin position="204"/>
        <end position="223"/>
    </location>
</feature>
<proteinExistence type="predicted"/>
<feature type="transmembrane region" description="Helical" evidence="2">
    <location>
        <begin position="77"/>
        <end position="95"/>
    </location>
</feature>
<accession>A0A927EZ83</accession>
<dbReference type="RefSeq" id="WP_191209025.1">
    <property type="nucleotide sequence ID" value="NZ_BAABKL010000018.1"/>
</dbReference>
<name>A0A927EZ83_9ACTN</name>
<dbReference type="EMBL" id="JACXYU010000003">
    <property type="protein sequence ID" value="MBD3931737.1"/>
    <property type="molecule type" value="Genomic_DNA"/>
</dbReference>
<evidence type="ECO:0000256" key="1">
    <source>
        <dbReference type="SAM" id="MobiDB-lite"/>
    </source>
</evidence>
<feature type="transmembrane region" description="Helical" evidence="2">
    <location>
        <begin position="32"/>
        <end position="56"/>
    </location>
</feature>
<keyword evidence="2" id="KW-0812">Transmembrane</keyword>
<feature type="transmembrane region" description="Helical" evidence="2">
    <location>
        <begin position="180"/>
        <end position="198"/>
    </location>
</feature>